<evidence type="ECO:0000313" key="3">
    <source>
        <dbReference type="Proteomes" id="UP000008021"/>
    </source>
</evidence>
<dbReference type="InterPro" id="IPR037490">
    <property type="entry name" value="WAP"/>
</dbReference>
<keyword evidence="1" id="KW-0175">Coiled coil</keyword>
<proteinExistence type="predicted"/>
<reference evidence="2" key="1">
    <citation type="submission" date="2015-04" db="UniProtKB">
        <authorList>
            <consortium name="EnsemblPlants"/>
        </authorList>
    </citation>
    <scope>IDENTIFICATION</scope>
</reference>
<dbReference type="HOGENOM" id="CLU_1021524_0_0_1"/>
<dbReference type="Gramene" id="OMERI12G14070.2">
    <property type="protein sequence ID" value="OMERI12G14070.2"/>
    <property type="gene ID" value="OMERI12G14070"/>
</dbReference>
<evidence type="ECO:0008006" key="4">
    <source>
        <dbReference type="Google" id="ProtNLM"/>
    </source>
</evidence>
<keyword evidence="3" id="KW-1185">Reference proteome</keyword>
<feature type="coiled-coil region" evidence="1">
    <location>
        <begin position="154"/>
        <end position="188"/>
    </location>
</feature>
<accession>A0A0E0FEG1</accession>
<dbReference type="PANTHER" id="PTHR33883">
    <property type="entry name" value="WPP DOMAIN-ASSOCIATED PROTEIN"/>
    <property type="match status" value="1"/>
</dbReference>
<dbReference type="PANTHER" id="PTHR33883:SF10">
    <property type="entry name" value="WPP DOMAIN-ASSOCIATED PROTEIN"/>
    <property type="match status" value="1"/>
</dbReference>
<dbReference type="EnsemblPlants" id="OMERI12G14070.2">
    <property type="protein sequence ID" value="OMERI12G14070.2"/>
    <property type="gene ID" value="OMERI12G14070"/>
</dbReference>
<sequence length="327" mass="36986">MEAAESLEYELQKEVSNIMIQNYITSVRREFETKLWENQNCISTLNKNWKENVSKIAALRDELSTIYSVVSASESGVLSSHGSHEKVEELNFLKMKDDNESSITERTTDSGELMLDIPDFSLLKHMPKSKSESNSMKSSLYEALQQINVCKQEIHGLTDNLTSMSIALEEAKEQNASLDATIQEMKKTSAPSINSHKGQAGHLEYVLVSMEKLSKSYSDFESRLAQSMKRNEIRLTNIICQFNPLVQQVAVLKKKEFWYKQILEIKCSNLQKAEAEVDILGDEVDALLSILGKIYIALDHYSPVLKHYPGVTEILNLVQKALKGESI</sequence>
<protein>
    <recommendedName>
        <fullName evidence="4">WPP domain-containing protein</fullName>
    </recommendedName>
</protein>
<evidence type="ECO:0000313" key="2">
    <source>
        <dbReference type="EnsemblPlants" id="OMERI12G14070.2"/>
    </source>
</evidence>
<evidence type="ECO:0000256" key="1">
    <source>
        <dbReference type="SAM" id="Coils"/>
    </source>
</evidence>
<dbReference type="Proteomes" id="UP000008021">
    <property type="component" value="Chromosome 12"/>
</dbReference>
<organism evidence="2">
    <name type="scientific">Oryza meridionalis</name>
    <dbReference type="NCBI Taxonomy" id="40149"/>
    <lineage>
        <taxon>Eukaryota</taxon>
        <taxon>Viridiplantae</taxon>
        <taxon>Streptophyta</taxon>
        <taxon>Embryophyta</taxon>
        <taxon>Tracheophyta</taxon>
        <taxon>Spermatophyta</taxon>
        <taxon>Magnoliopsida</taxon>
        <taxon>Liliopsida</taxon>
        <taxon>Poales</taxon>
        <taxon>Poaceae</taxon>
        <taxon>BOP clade</taxon>
        <taxon>Oryzoideae</taxon>
        <taxon>Oryzeae</taxon>
        <taxon>Oryzinae</taxon>
        <taxon>Oryza</taxon>
    </lineage>
</organism>
<reference evidence="2" key="2">
    <citation type="submission" date="2018-05" db="EMBL/GenBank/DDBJ databases">
        <title>OmerRS3 (Oryza meridionalis Reference Sequence Version 3).</title>
        <authorList>
            <person name="Zhang J."/>
            <person name="Kudrna D."/>
            <person name="Lee S."/>
            <person name="Talag J."/>
            <person name="Welchert J."/>
            <person name="Wing R.A."/>
        </authorList>
    </citation>
    <scope>NUCLEOTIDE SEQUENCE [LARGE SCALE GENOMIC DNA]</scope>
    <source>
        <strain evidence="2">cv. OR44</strain>
    </source>
</reference>
<dbReference type="AlphaFoldDB" id="A0A0E0FEG1"/>
<name>A0A0E0FEG1_9ORYZ</name>